<evidence type="ECO:0000313" key="2">
    <source>
        <dbReference type="EMBL" id="TQM78319.1"/>
    </source>
</evidence>
<dbReference type="Proteomes" id="UP000316628">
    <property type="component" value="Unassembled WGS sequence"/>
</dbReference>
<reference evidence="2 3" key="1">
    <citation type="submission" date="2019-06" db="EMBL/GenBank/DDBJ databases">
        <title>Sequencing the genomes of 1000 actinobacteria strains.</title>
        <authorList>
            <person name="Klenk H.-P."/>
        </authorList>
    </citation>
    <scope>NUCLEOTIDE SEQUENCE [LARGE SCALE GENOMIC DNA]</scope>
    <source>
        <strain evidence="2 3">DSM 45456</strain>
    </source>
</reference>
<organism evidence="2 3">
    <name type="scientific">Saccharothrix saharensis</name>
    <dbReference type="NCBI Taxonomy" id="571190"/>
    <lineage>
        <taxon>Bacteria</taxon>
        <taxon>Bacillati</taxon>
        <taxon>Actinomycetota</taxon>
        <taxon>Actinomycetes</taxon>
        <taxon>Pseudonocardiales</taxon>
        <taxon>Pseudonocardiaceae</taxon>
        <taxon>Saccharothrix</taxon>
    </lineage>
</organism>
<dbReference type="RefSeq" id="WP_141975075.1">
    <property type="nucleotide sequence ID" value="NZ_VFPP01000001.1"/>
</dbReference>
<protein>
    <submittedName>
        <fullName evidence="2">Uncharacterized protein</fullName>
    </submittedName>
</protein>
<evidence type="ECO:0000256" key="1">
    <source>
        <dbReference type="SAM" id="MobiDB-lite"/>
    </source>
</evidence>
<evidence type="ECO:0000313" key="3">
    <source>
        <dbReference type="Proteomes" id="UP000316628"/>
    </source>
</evidence>
<accession>A0A543J659</accession>
<sequence length="137" mass="15049">MTKAQRIAAAWASLPAPELTDQVRLLVKARDAAARAVWSAVREDPVIAARVRGALAGLKAEYRGHRDEAMWLMWIGQVQQQLAVQQTAAPVLESRVDEVPELEPVVEEWAPRREPTTPRPAGDAPPVLFQEPASTAK</sequence>
<dbReference type="OrthoDB" id="3701148at2"/>
<gene>
    <name evidence="2" type="ORF">FHX81_0581</name>
</gene>
<comment type="caution">
    <text evidence="2">The sequence shown here is derived from an EMBL/GenBank/DDBJ whole genome shotgun (WGS) entry which is preliminary data.</text>
</comment>
<keyword evidence="3" id="KW-1185">Reference proteome</keyword>
<dbReference type="AlphaFoldDB" id="A0A543J659"/>
<dbReference type="EMBL" id="VFPP01000001">
    <property type="protein sequence ID" value="TQM78319.1"/>
    <property type="molecule type" value="Genomic_DNA"/>
</dbReference>
<feature type="region of interest" description="Disordered" evidence="1">
    <location>
        <begin position="106"/>
        <end position="137"/>
    </location>
</feature>
<proteinExistence type="predicted"/>
<name>A0A543J659_9PSEU</name>